<evidence type="ECO:0000256" key="9">
    <source>
        <dbReference type="ARBA" id="ARBA00022679"/>
    </source>
</evidence>
<evidence type="ECO:0000256" key="17">
    <source>
        <dbReference type="ARBA" id="ARBA00022953"/>
    </source>
</evidence>
<feature type="domain" description="(+)RNA virus helicase C-terminal" evidence="21">
    <location>
        <begin position="1610"/>
        <end position="1913"/>
    </location>
</feature>
<evidence type="ECO:0000256" key="4">
    <source>
        <dbReference type="ARBA" id="ARBA00022484"/>
    </source>
</evidence>
<protein>
    <recommendedName>
        <fullName evidence="3">Replicase large subunit</fullName>
    </recommendedName>
</protein>
<dbReference type="GO" id="GO:0039694">
    <property type="term" value="P:viral RNA genome replication"/>
    <property type="evidence" value="ECO:0007669"/>
    <property type="project" value="InterPro"/>
</dbReference>
<dbReference type="Pfam" id="PF01443">
    <property type="entry name" value="Viral_helicase1"/>
    <property type="match status" value="1"/>
</dbReference>
<dbReference type="InterPro" id="IPR050082">
    <property type="entry name" value="RNA_methyltr_RlmE"/>
</dbReference>
<sequence>MEISADDFGAIANRFAANPTTRTGELVDYYVSQRIKAEHEKVSKRDKKRLNIPFRLDASQKDLLSQMYSEYELDFGSVVAGHVVSAASRICESRLIWDMLAGDRAAEIKSRYKSYDDFICDIGGNFVTNIKLGRVDYVHSCEPQLTIYDSYRRSNRFLELMRTEPDRLPVNSRELLMIKDVNKVRCENKFENCTRTSMFGMAIHSVYDIHIQDFINGMDKKEMLLAYASVLFDPRMLHQNSGTLEGFAMDWIINEKTGKIKFTFNMESSFSYEHNFKNFLMYFTNSHMISQINGRHYVIERLVNRGPIHIIKFTYIDNTATTDTPLCHDIPFSYNQQCIAITYYKWSYLNRDRKADATRICGYLAPYNLIVRREEYDDSLSFAIRLDNSKFTPSAVYEYLVSYRYKKIKDQKNILSGDVGDAAELFCVAQAIYLMAYKIKYEQGKVVRHLLDEQAYLRKYANMSYFGHVWDRIASYFSTMYDKFRKKNFIPPIIQQIIINKLEVSASFHDFKSNKGSSLHFLDLSWGMPECEGMNIMDRLSLTNGNIQKYTLSDDSNEVIESTDYVCPRLEGGSSDFMTQDVFPEFENPRNLCGSIQSCPFLGNMRKHSTDVVRNDGNGNCLYYSLLGCSNVHQVENFKKVLLSRDLSIYQRDVRSRMVSDLTTPFKDAVETIIHLYTSTNDCLVYLHGMVMNANGRQECFARVYGNPDSQNIIHIRHRDNHFERIGVCTPSTDYLVHKPLDRQKSESTETLVPEIELPSFDSLRESKEEVVPTFKQEEVVALAEPVLDTGSVDDPIIDASPIFAEKRSWNLPSCDGIKRFFKSDYKKYFLFMQNLDIMRVKPGSHFVVDEWDTIPRIPSNVVLRNADFNLQSLDKFRFHPQLCYTFAKIQADDILLIDIYSRKTKLPGNHTRRVNYTDIRNFDMNSVDVYQRYSTRFSNSVTVINSYPLYFDFGGKRVSLICNNRIFNASYFRNLLSSRFGKERTKDGNPYDRVYMYDPYRRMPMSEMSNISHMYNYKRSKNSQCLVSSTTSFRMMQGKNIIIHLHSSVSHITNRIFSDLLAIDVESVLFVCYERKHYDGVGSHLLKTITFDNPCNSITFNFNPEIVLKFEDFTRGLSDFSFKEKKIAYYKYKGIDCEKSPSKAADKLTSILRQLIDVHPRSIIDLCANPGGFSKVLRVAFPGATLMIHSFYNSTTCPQLDPIFDSDAKVIVIRERMHEGYHGDLLKPEQLDYLLTQLVNSDMITADGCVGDGPAHPNNLILLRNQLLIAKEKLNPGGLFIVKIFLNEESARIVYEFSSYFIRSDIVKPATSNPISSEYYCVFYGFTGTLQSPTFTYTALYDAYNTYTSHLLEFMKYSPIVNEESSVDKPSEIIEAEVVKPQQPQCNRMFMSTSTIACFDEFMKMKSEVNLNKLLLAMEVEGFDSDYLDSLNIDTDFSCFDGRRIIVKPIDKDTIHEICGGKTYLLKSLSTIVDSRENSPSLKDRDLIASWRLAKNRFNPFFELGNSSDVIRRNAIREIREVNRMTPIILSEVLHIKYHQEFFCASDLSIPGYKRSIISNSQGNYGVYDTRLNKWAVSPLGELKYQKWFNGDALVDFGQSGTHRYCLVNDDCEYVHEIKLYESLLNIPIYYDFSRVKFHFIQGVPGCGKTTYILKNVKSGDLILTSTREGRKDVEDRLKTPNVLVKTVHSFLINSSSSASVVWVDEFLMRHYGEILAVAIASRCSIIKLIGDKAQIPYFNRCPSFLLSFYNSTEYVEVSQTLNISYRCPVDVAYLFRSSYDGKFSSASKVVRSMSCKLINNISEIDTSGNVKFLVFKKADRQTLLENGFKNVNTIGETQGLEFENVALVRLSKIEVEEIFLKAEQQLVGCTRHRKNFCYYSVIRDPLFKRIESLPGETECLRVAGIKLYGGRRKPTEVIEGDLRRVPHRYFEDIKFSNHYDDVKVALPTYNFPHNHHRILLDTVYYNDGFLLTKQQPKVIYKVTRNPFSYAPLGPGLGRVYLQDCYDRLLPGNSTFEYKFDQDKAESTGLNFPYRGVRVDLSKNHPLPPHKPSLTPMLRTSMPWDRRESQFDSLIGLMKRNLGVPQMMGLIDEKFFVEQCVEGFIKTYIDPKRMNIFSGFEFDHLNPDVNSLVEWLSDQENKNLGHIKEKFSLTDRLNRFDVYDLMNKPQVKPGLTVQTPYEYAAVQTIASQSKEFNMFWCPIFRNCKRRLRSVMNKRFFIYADMAPDDFTRVITTYLPPEVLAYYKALEVDIGKYDKSQHRLLFEIECELYRRLGVPPRLIAYWRLAHEKTILKDRRNGVKAHVTYQRKSGDASTFFGNTLLLMVVLATLFDLSDAYGLFSGDDSVLWLKDIIDRNELCGLLFNLESKFFKYNYHYFCSKFLLNVRGYWMLVPDPLKILTKLGRHNIADWDHLEEYRISLNDLLGIYKRGDIYDELNEAFAERYHCTFDIKSLCATIIDVISTPENFKSLFYVEEGVTLISDPSRRKLD</sequence>
<accession>A0A6B9KNB0</accession>
<keyword evidence="18" id="KW-0506">mRNA capping</keyword>
<dbReference type="SUPFAM" id="SSF52540">
    <property type="entry name" value="P-loop containing nucleoside triphosphate hydrolases"/>
    <property type="match status" value="1"/>
</dbReference>
<evidence type="ECO:0000256" key="3">
    <source>
        <dbReference type="ARBA" id="ARBA00013540"/>
    </source>
</evidence>
<keyword evidence="17" id="KW-0693">Viral RNA replication</keyword>
<dbReference type="GO" id="GO:0006364">
    <property type="term" value="P:rRNA processing"/>
    <property type="evidence" value="ECO:0007669"/>
    <property type="project" value="UniProtKB-KW"/>
</dbReference>
<dbReference type="EMBL" id="MN661117">
    <property type="protein sequence ID" value="QHA33754.1"/>
    <property type="molecule type" value="Genomic_RNA"/>
</dbReference>
<evidence type="ECO:0000256" key="10">
    <source>
        <dbReference type="ARBA" id="ARBA00022691"/>
    </source>
</evidence>
<evidence type="ECO:0000259" key="20">
    <source>
        <dbReference type="PROSITE" id="PS50507"/>
    </source>
</evidence>
<dbReference type="GO" id="GO:0003724">
    <property type="term" value="F:RNA helicase activity"/>
    <property type="evidence" value="ECO:0007669"/>
    <property type="project" value="UniProtKB-EC"/>
</dbReference>
<dbReference type="PANTHER" id="PTHR10920">
    <property type="entry name" value="RIBOSOMAL RNA METHYLTRANSFERASE"/>
    <property type="match status" value="1"/>
</dbReference>
<evidence type="ECO:0000256" key="2">
    <source>
        <dbReference type="ARBA" id="ARBA00004531"/>
    </source>
</evidence>
<dbReference type="GO" id="GO:0016556">
    <property type="term" value="P:mRNA modification"/>
    <property type="evidence" value="ECO:0007669"/>
    <property type="project" value="InterPro"/>
</dbReference>
<evidence type="ECO:0000256" key="1">
    <source>
        <dbReference type="ARBA" id="ARBA00004147"/>
    </source>
</evidence>
<keyword evidence="8" id="KW-0507">mRNA processing</keyword>
<proteinExistence type="predicted"/>
<evidence type="ECO:0000256" key="8">
    <source>
        <dbReference type="ARBA" id="ARBA00022664"/>
    </source>
</evidence>
<dbReference type="InterPro" id="IPR043502">
    <property type="entry name" value="DNA/RNA_pol_sf"/>
</dbReference>
<dbReference type="InterPro" id="IPR027417">
    <property type="entry name" value="P-loop_NTPase"/>
</dbReference>
<evidence type="ECO:0000256" key="11">
    <source>
        <dbReference type="ARBA" id="ARBA00022695"/>
    </source>
</evidence>
<keyword evidence="16" id="KW-0694">RNA-binding</keyword>
<dbReference type="InterPro" id="IPR002588">
    <property type="entry name" value="Alphavirus-like_MT_dom"/>
</dbReference>
<evidence type="ECO:0000313" key="23">
    <source>
        <dbReference type="EMBL" id="QHA33754.1"/>
    </source>
</evidence>
<dbReference type="GO" id="GO:0016787">
    <property type="term" value="F:hydrolase activity"/>
    <property type="evidence" value="ECO:0007669"/>
    <property type="project" value="UniProtKB-KW"/>
</dbReference>
<evidence type="ECO:0000256" key="18">
    <source>
        <dbReference type="ARBA" id="ARBA00023042"/>
    </source>
</evidence>
<dbReference type="GO" id="GO:0042025">
    <property type="term" value="C:host cell nucleus"/>
    <property type="evidence" value="ECO:0007669"/>
    <property type="project" value="UniProtKB-SubCell"/>
</dbReference>
<evidence type="ECO:0000256" key="13">
    <source>
        <dbReference type="ARBA" id="ARBA00022801"/>
    </source>
</evidence>
<keyword evidence="11" id="KW-0548">Nucleotidyltransferase</keyword>
<reference evidence="24" key="1">
    <citation type="submission" date="2019-11" db="EMBL/GenBank/DDBJ databases">
        <authorList>
            <person name="Nitsche A."/>
            <person name="Hankeln T."/>
            <person name="Acosta O."/>
            <person name="Velez I.D."/>
            <person name="Schiemann D.J."/>
        </authorList>
    </citation>
    <scope>NUCLEOTIDE SEQUENCE</scope>
    <source>
        <strain evidence="24">Mati 1738-4</strain>
        <strain evidence="23">Mati 1756-1</strain>
    </source>
</reference>
<dbReference type="PROSITE" id="PS50507">
    <property type="entry name" value="RDRP_SSRNA_POS"/>
    <property type="match status" value="1"/>
</dbReference>
<dbReference type="EMBL" id="MN661132">
    <property type="protein sequence ID" value="QHA33803.1"/>
    <property type="molecule type" value="Genomic_RNA"/>
</dbReference>
<evidence type="ECO:0000256" key="15">
    <source>
        <dbReference type="ARBA" id="ARBA00022840"/>
    </source>
</evidence>
<dbReference type="GO" id="GO:0003723">
    <property type="term" value="F:RNA binding"/>
    <property type="evidence" value="ECO:0007669"/>
    <property type="project" value="UniProtKB-KW"/>
</dbReference>
<feature type="domain" description="RdRp catalytic" evidence="20">
    <location>
        <begin position="2247"/>
        <end position="2359"/>
    </location>
</feature>
<dbReference type="Pfam" id="PF00978">
    <property type="entry name" value="RdRP_2"/>
    <property type="match status" value="1"/>
</dbReference>
<dbReference type="GO" id="GO:0008174">
    <property type="term" value="F:mRNA methyltransferase activity"/>
    <property type="evidence" value="ECO:0007669"/>
    <property type="project" value="UniProtKB-UniRule"/>
</dbReference>
<keyword evidence="15" id="KW-0067">ATP-binding</keyword>
<evidence type="ECO:0000256" key="5">
    <source>
        <dbReference type="ARBA" id="ARBA00022552"/>
    </source>
</evidence>
<comment type="subcellular location">
    <subcellularLocation>
        <location evidence="2">Host endomembrane system</location>
        <topology evidence="2">Peripheral membrane protein</topology>
    </subcellularLocation>
    <subcellularLocation>
        <location evidence="1">Host nucleus</location>
    </subcellularLocation>
</comment>
<dbReference type="SUPFAM" id="SSF53335">
    <property type="entry name" value="S-adenosyl-L-methionine-dependent methyltransferases"/>
    <property type="match status" value="1"/>
</dbReference>
<dbReference type="GO" id="GO:0003968">
    <property type="term" value="F:RNA-directed RNA polymerase activity"/>
    <property type="evidence" value="ECO:0007669"/>
    <property type="project" value="UniProtKB-KW"/>
</dbReference>
<keyword evidence="6" id="KW-1048">Host nucleus</keyword>
<keyword evidence="10" id="KW-0949">S-adenosyl-L-methionine</keyword>
<dbReference type="PROSITE" id="PS51657">
    <property type="entry name" value="PSRV_HELICASE"/>
    <property type="match status" value="1"/>
</dbReference>
<dbReference type="InterPro" id="IPR007094">
    <property type="entry name" value="RNA-dir_pol_PSvirus"/>
</dbReference>
<evidence type="ECO:0000256" key="14">
    <source>
        <dbReference type="ARBA" id="ARBA00022806"/>
    </source>
</evidence>
<evidence type="ECO:0000256" key="6">
    <source>
        <dbReference type="ARBA" id="ARBA00022562"/>
    </source>
</evidence>
<evidence type="ECO:0000259" key="21">
    <source>
        <dbReference type="PROSITE" id="PS51657"/>
    </source>
</evidence>
<dbReference type="GO" id="GO:0005524">
    <property type="term" value="F:ATP binding"/>
    <property type="evidence" value="ECO:0007669"/>
    <property type="project" value="UniProtKB-KW"/>
</dbReference>
<dbReference type="Pfam" id="PF01660">
    <property type="entry name" value="Vmethyltransf"/>
    <property type="match status" value="1"/>
</dbReference>
<keyword evidence="9" id="KW-0808">Transferase</keyword>
<dbReference type="InterPro" id="IPR001788">
    <property type="entry name" value="RNA-dep_RNA_pol_alsuvir"/>
</dbReference>
<dbReference type="InterPro" id="IPR029063">
    <property type="entry name" value="SAM-dependent_MTases_sf"/>
</dbReference>
<evidence type="ECO:0000256" key="12">
    <source>
        <dbReference type="ARBA" id="ARBA00022741"/>
    </source>
</evidence>
<evidence type="ECO:0000259" key="22">
    <source>
        <dbReference type="PROSITE" id="PS51743"/>
    </source>
</evidence>
<evidence type="ECO:0000256" key="16">
    <source>
        <dbReference type="ARBA" id="ARBA00022884"/>
    </source>
</evidence>
<evidence type="ECO:0000256" key="19">
    <source>
        <dbReference type="ARBA" id="ARBA00047984"/>
    </source>
</evidence>
<keyword evidence="12" id="KW-0547">Nucleotide-binding</keyword>
<evidence type="ECO:0000313" key="24">
    <source>
        <dbReference type="EMBL" id="QHA33803.1"/>
    </source>
</evidence>
<organism evidence="24">
    <name type="scientific">Atrato Virga-like virus 5</name>
    <dbReference type="NCBI Taxonomy" id="2689344"/>
    <lineage>
        <taxon>Viruses</taxon>
        <taxon>Riboviria</taxon>
        <taxon>Orthornavirae</taxon>
        <taxon>Kitrinoviricota</taxon>
        <taxon>Alsuviricetes</taxon>
        <taxon>Martellivirales</taxon>
        <taxon>Virgaviridae</taxon>
    </lineage>
</organism>
<keyword evidence="14" id="KW-0347">Helicase</keyword>
<dbReference type="Gene3D" id="3.40.50.300">
    <property type="entry name" value="P-loop containing nucleotide triphosphate hydrolases"/>
    <property type="match status" value="2"/>
</dbReference>
<keyword evidence="4" id="KW-0696">RNA-directed RNA polymerase</keyword>
<dbReference type="CDD" id="cd23254">
    <property type="entry name" value="Kitaviridae_RdRp"/>
    <property type="match status" value="1"/>
</dbReference>
<feature type="domain" description="Alphavirus-like MT" evidence="22">
    <location>
        <begin position="73"/>
        <end position="283"/>
    </location>
</feature>
<dbReference type="GO" id="GO:0006351">
    <property type="term" value="P:DNA-templated transcription"/>
    <property type="evidence" value="ECO:0007669"/>
    <property type="project" value="InterPro"/>
</dbReference>
<dbReference type="GO" id="GO:0001510">
    <property type="term" value="P:RNA methylation"/>
    <property type="evidence" value="ECO:0007669"/>
    <property type="project" value="TreeGrafter"/>
</dbReference>
<dbReference type="SUPFAM" id="SSF56672">
    <property type="entry name" value="DNA/RNA polymerases"/>
    <property type="match status" value="1"/>
</dbReference>
<dbReference type="Pfam" id="PF01728">
    <property type="entry name" value="FtsJ"/>
    <property type="match status" value="1"/>
</dbReference>
<keyword evidence="7" id="KW-0489">Methyltransferase</keyword>
<evidence type="ECO:0000256" key="7">
    <source>
        <dbReference type="ARBA" id="ARBA00022603"/>
    </source>
</evidence>
<name>A0A6B9KNB0_9VIRU</name>
<dbReference type="GO" id="GO:0006370">
    <property type="term" value="P:7-methylguanosine mRNA capping"/>
    <property type="evidence" value="ECO:0007669"/>
    <property type="project" value="UniProtKB-KW"/>
</dbReference>
<dbReference type="InterPro" id="IPR027351">
    <property type="entry name" value="(+)RNA_virus_helicase_core_dom"/>
</dbReference>
<keyword evidence="13" id="KW-0378">Hydrolase</keyword>
<keyword evidence="5" id="KW-0698">rRNA processing</keyword>
<dbReference type="PROSITE" id="PS51743">
    <property type="entry name" value="ALPHAVIRUS_MT"/>
    <property type="match status" value="1"/>
</dbReference>
<comment type="catalytic activity">
    <reaction evidence="19">
        <text>ATP + H2O = ADP + phosphate + H(+)</text>
        <dbReference type="Rhea" id="RHEA:13065"/>
        <dbReference type="ChEBI" id="CHEBI:15377"/>
        <dbReference type="ChEBI" id="CHEBI:15378"/>
        <dbReference type="ChEBI" id="CHEBI:30616"/>
        <dbReference type="ChEBI" id="CHEBI:43474"/>
        <dbReference type="ChEBI" id="CHEBI:456216"/>
        <dbReference type="EC" id="3.6.4.13"/>
    </reaction>
</comment>
<dbReference type="InterPro" id="IPR002877">
    <property type="entry name" value="RNA_MeTrfase_FtsJ_dom"/>
</dbReference>
<dbReference type="Gene3D" id="3.40.50.150">
    <property type="entry name" value="Vaccinia Virus protein VP39"/>
    <property type="match status" value="1"/>
</dbReference>
<dbReference type="PANTHER" id="PTHR10920:SF13">
    <property type="entry name" value="PRE-RRNA 2'-O-RIBOSE RNA METHYLTRANSFERASE FTSJ3"/>
    <property type="match status" value="1"/>
</dbReference>
<dbReference type="GO" id="GO:0033645">
    <property type="term" value="C:host cell endomembrane system"/>
    <property type="evidence" value="ECO:0007669"/>
    <property type="project" value="UniProtKB-SubCell"/>
</dbReference>